<feature type="compositionally biased region" description="Basic and acidic residues" evidence="1">
    <location>
        <begin position="218"/>
        <end position="241"/>
    </location>
</feature>
<dbReference type="InterPro" id="IPR027275">
    <property type="entry name" value="PRC-brl_dom"/>
</dbReference>
<evidence type="ECO:0000313" key="5">
    <source>
        <dbReference type="Proteomes" id="UP000555552"/>
    </source>
</evidence>
<dbReference type="InterPro" id="IPR052967">
    <property type="entry name" value="Stress_Response_Assoc"/>
</dbReference>
<evidence type="ECO:0000259" key="2">
    <source>
        <dbReference type="Pfam" id="PF05239"/>
    </source>
</evidence>
<dbReference type="PANTHER" id="PTHR38463:SF1">
    <property type="entry name" value="STRESS RESPONSE PROTEIN YSNF"/>
    <property type="match status" value="1"/>
</dbReference>
<dbReference type="Pfam" id="PF09557">
    <property type="entry name" value="DUF2382"/>
    <property type="match status" value="1"/>
</dbReference>
<evidence type="ECO:0000313" key="4">
    <source>
        <dbReference type="EMBL" id="NNH22718.1"/>
    </source>
</evidence>
<dbReference type="GO" id="GO:0030077">
    <property type="term" value="C:plasma membrane light-harvesting complex"/>
    <property type="evidence" value="ECO:0007669"/>
    <property type="project" value="InterPro"/>
</dbReference>
<dbReference type="RefSeq" id="WP_171202553.1">
    <property type="nucleotide sequence ID" value="NZ_BAAANP010000010.1"/>
</dbReference>
<feature type="compositionally biased region" description="Basic and acidic residues" evidence="1">
    <location>
        <begin position="161"/>
        <end position="172"/>
    </location>
</feature>
<dbReference type="PANTHER" id="PTHR38463">
    <property type="entry name" value="STRESS RESPONSE PROTEIN YSNF"/>
    <property type="match status" value="1"/>
</dbReference>
<keyword evidence="5" id="KW-1185">Reference proteome</keyword>
<dbReference type="Gene3D" id="3.90.50.10">
    <property type="entry name" value="Photosynthetic Reaction Center, subunit H, domain 2"/>
    <property type="match status" value="1"/>
</dbReference>
<feature type="compositionally biased region" description="Low complexity" evidence="1">
    <location>
        <begin position="138"/>
        <end position="150"/>
    </location>
</feature>
<feature type="region of interest" description="Disordered" evidence="1">
    <location>
        <begin position="73"/>
        <end position="93"/>
    </location>
</feature>
<feature type="compositionally biased region" description="Basic and acidic residues" evidence="1">
    <location>
        <begin position="192"/>
        <end position="211"/>
    </location>
</feature>
<reference evidence="4 5" key="1">
    <citation type="submission" date="2020-05" db="EMBL/GenBank/DDBJ databases">
        <title>MicrobeNet Type strains.</title>
        <authorList>
            <person name="Nicholson A.C."/>
        </authorList>
    </citation>
    <scope>NUCLEOTIDE SEQUENCE [LARGE SCALE GENOMIC DNA]</scope>
    <source>
        <strain evidence="4 5">JCM 14547</strain>
    </source>
</reference>
<dbReference type="Pfam" id="PF05239">
    <property type="entry name" value="PRC"/>
    <property type="match status" value="1"/>
</dbReference>
<feature type="region of interest" description="Disordered" evidence="1">
    <location>
        <begin position="287"/>
        <end position="325"/>
    </location>
</feature>
<feature type="domain" description="PRC-barrel" evidence="2">
    <location>
        <begin position="5"/>
        <end position="76"/>
    </location>
</feature>
<dbReference type="GO" id="GO:0019684">
    <property type="term" value="P:photosynthesis, light reaction"/>
    <property type="evidence" value="ECO:0007669"/>
    <property type="project" value="InterPro"/>
</dbReference>
<dbReference type="SUPFAM" id="SSF50346">
    <property type="entry name" value="PRC-barrel domain"/>
    <property type="match status" value="1"/>
</dbReference>
<organism evidence="4 5">
    <name type="scientific">Pseudokineococcus marinus</name>
    <dbReference type="NCBI Taxonomy" id="351215"/>
    <lineage>
        <taxon>Bacteria</taxon>
        <taxon>Bacillati</taxon>
        <taxon>Actinomycetota</taxon>
        <taxon>Actinomycetes</taxon>
        <taxon>Kineosporiales</taxon>
        <taxon>Kineosporiaceae</taxon>
        <taxon>Pseudokineococcus</taxon>
    </lineage>
</organism>
<dbReference type="InterPro" id="IPR011033">
    <property type="entry name" value="PRC_barrel-like_sf"/>
</dbReference>
<feature type="region of interest" description="Disordered" evidence="1">
    <location>
        <begin position="106"/>
        <end position="264"/>
    </location>
</feature>
<gene>
    <name evidence="4" type="ORF">HLB09_06350</name>
</gene>
<proteinExistence type="predicted"/>
<dbReference type="EMBL" id="JABEMA010000063">
    <property type="protein sequence ID" value="NNH22718.1"/>
    <property type="molecule type" value="Genomic_DNA"/>
</dbReference>
<feature type="compositionally biased region" description="Gly residues" evidence="1">
    <location>
        <begin position="126"/>
        <end position="137"/>
    </location>
</feature>
<dbReference type="InterPro" id="IPR019060">
    <property type="entry name" value="DUF2382"/>
</dbReference>
<feature type="compositionally biased region" description="Basic and acidic residues" evidence="1">
    <location>
        <begin position="75"/>
        <end position="85"/>
    </location>
</feature>
<comment type="caution">
    <text evidence="4">The sequence shown here is derived from an EMBL/GenBank/DDBJ whole genome shotgun (WGS) entry which is preliminary data.</text>
</comment>
<dbReference type="AlphaFoldDB" id="A0A849BYY6"/>
<sequence length="325" mass="34317">MPITEDQLSALYDATVVSEADGKIGRVGTVYLDDDTQQPSWVTVKTGMFGTSESFVPLDAAELQGDEVRVSYSKDQVKDAPRMDTDSELSPAEEDELYRYYGLSRGGDAAVGRTGGDEATSTVGTGAPGAAGTGAAMGTGTDADAATTGTTGSGAPGYATGREDELGRETGAGDRTPGATGHDTSGPNTDDAMTRSEERVAFGTQERETGRARLRKHVVTDRVTEDVPVSREEAVVEREPITDANRGEALAGGDLTEEEHEVTLHEERAVVDKETVPVERVRLGTETVADTETVSADRRHEEIEVDGDATDAGTTGRRTGDADRR</sequence>
<name>A0A849BYY6_9ACTN</name>
<evidence type="ECO:0000259" key="3">
    <source>
        <dbReference type="Pfam" id="PF09557"/>
    </source>
</evidence>
<accession>A0A849BYY6</accession>
<dbReference type="InterPro" id="IPR014747">
    <property type="entry name" value="Bac_photo_RC_H_C"/>
</dbReference>
<feature type="domain" description="DUF2382" evidence="3">
    <location>
        <begin position="193"/>
        <end position="305"/>
    </location>
</feature>
<evidence type="ECO:0000256" key="1">
    <source>
        <dbReference type="SAM" id="MobiDB-lite"/>
    </source>
</evidence>
<dbReference type="Proteomes" id="UP000555552">
    <property type="component" value="Unassembled WGS sequence"/>
</dbReference>
<protein>
    <submittedName>
        <fullName evidence="4">YsnF/AvaK domain-containing protein</fullName>
    </submittedName>
</protein>